<dbReference type="GO" id="GO:0004364">
    <property type="term" value="F:glutathione transferase activity"/>
    <property type="evidence" value="ECO:0007669"/>
    <property type="project" value="TreeGrafter"/>
</dbReference>
<dbReference type="InterPro" id="IPR040079">
    <property type="entry name" value="Glutathione_S-Trfase"/>
</dbReference>
<protein>
    <submittedName>
        <fullName evidence="4">Maleylacetoacetate isomerase</fullName>
    </submittedName>
</protein>
<dbReference type="PANTHER" id="PTHR42673">
    <property type="entry name" value="MALEYLACETOACETATE ISOMERASE"/>
    <property type="match status" value="1"/>
</dbReference>
<dbReference type="NCBIfam" id="TIGR01262">
    <property type="entry name" value="maiA"/>
    <property type="match status" value="1"/>
</dbReference>
<dbReference type="InterPro" id="IPR036282">
    <property type="entry name" value="Glutathione-S-Trfase_C_sf"/>
</dbReference>
<dbReference type="Pfam" id="PF13409">
    <property type="entry name" value="GST_N_2"/>
    <property type="match status" value="1"/>
</dbReference>
<sequence>MDGLLLQGFFRSSAAWRVRIALNLKGIGYAQVARHLRRGEQRAPDFMAKNPQGLVPALEVPGQGVLTQSLAIIEWLEETQPGAPLLPADPWARARVRSLAQIIACDIHPIQNLRVLAYLKRELGQEGPTVDAFARHWITGGLAALEQRLATEAETGLFCHGDAPGLADLCLVPQLGNARRFGTELSPYPTILRIEAACLALPAFQQSAPDRQPDAE</sequence>
<dbReference type="InterPro" id="IPR004045">
    <property type="entry name" value="Glutathione_S-Trfase_N"/>
</dbReference>
<comment type="similarity">
    <text evidence="1">Belongs to the GST superfamily. Zeta family.</text>
</comment>
<dbReference type="SUPFAM" id="SSF47616">
    <property type="entry name" value="GST C-terminal domain-like"/>
    <property type="match status" value="1"/>
</dbReference>
<dbReference type="GO" id="GO:0006559">
    <property type="term" value="P:L-phenylalanine catabolic process"/>
    <property type="evidence" value="ECO:0007669"/>
    <property type="project" value="TreeGrafter"/>
</dbReference>
<feature type="domain" description="GST N-terminal" evidence="2">
    <location>
        <begin position="2"/>
        <end position="84"/>
    </location>
</feature>
<keyword evidence="4" id="KW-0413">Isomerase</keyword>
<reference evidence="4 5" key="1">
    <citation type="submission" date="2016-10" db="EMBL/GenBank/DDBJ databases">
        <authorList>
            <person name="de Groot N.N."/>
        </authorList>
    </citation>
    <scope>NUCLEOTIDE SEQUENCE [LARGE SCALE GENOMIC DNA]</scope>
    <source>
        <strain evidence="4 5">DSM 19981</strain>
    </source>
</reference>
<dbReference type="SFLD" id="SFLDS00019">
    <property type="entry name" value="Glutathione_Transferase_(cytos"/>
    <property type="match status" value="1"/>
</dbReference>
<dbReference type="RefSeq" id="WP_342713827.1">
    <property type="nucleotide sequence ID" value="NZ_FOSQ01000028.1"/>
</dbReference>
<accession>A0A1I4FC64</accession>
<dbReference type="CDD" id="cd03042">
    <property type="entry name" value="GST_N_Zeta"/>
    <property type="match status" value="1"/>
</dbReference>
<dbReference type="InterPro" id="IPR036249">
    <property type="entry name" value="Thioredoxin-like_sf"/>
</dbReference>
<dbReference type="InterPro" id="IPR034330">
    <property type="entry name" value="GST_Zeta_C"/>
</dbReference>
<evidence type="ECO:0000259" key="2">
    <source>
        <dbReference type="PROSITE" id="PS50404"/>
    </source>
</evidence>
<dbReference type="InterPro" id="IPR010987">
    <property type="entry name" value="Glutathione-S-Trfase_C-like"/>
</dbReference>
<proteinExistence type="inferred from homology"/>
<dbReference type="GO" id="GO:0006749">
    <property type="term" value="P:glutathione metabolic process"/>
    <property type="evidence" value="ECO:0007669"/>
    <property type="project" value="TreeGrafter"/>
</dbReference>
<dbReference type="FunFam" id="1.20.1050.10:FF:000010">
    <property type="entry name" value="Maleylacetoacetate isomerase isoform 1"/>
    <property type="match status" value="1"/>
</dbReference>
<dbReference type="EMBL" id="FOSQ01000028">
    <property type="protein sequence ID" value="SFL15474.1"/>
    <property type="molecule type" value="Genomic_DNA"/>
</dbReference>
<evidence type="ECO:0000259" key="3">
    <source>
        <dbReference type="PROSITE" id="PS50405"/>
    </source>
</evidence>
<dbReference type="InterPro" id="IPR005955">
    <property type="entry name" value="GST_Zeta"/>
</dbReference>
<dbReference type="CDD" id="cd03191">
    <property type="entry name" value="GST_C_Zeta"/>
    <property type="match status" value="1"/>
</dbReference>
<dbReference type="SUPFAM" id="SSF52833">
    <property type="entry name" value="Thioredoxin-like"/>
    <property type="match status" value="1"/>
</dbReference>
<evidence type="ECO:0000313" key="5">
    <source>
        <dbReference type="Proteomes" id="UP000199473"/>
    </source>
</evidence>
<dbReference type="AlphaFoldDB" id="A0A1I4FC64"/>
<dbReference type="PANTHER" id="PTHR42673:SF4">
    <property type="entry name" value="MALEYLACETOACETATE ISOMERASE"/>
    <property type="match status" value="1"/>
</dbReference>
<feature type="domain" description="GST C-terminal" evidence="3">
    <location>
        <begin position="89"/>
        <end position="216"/>
    </location>
</feature>
<keyword evidence="5" id="KW-1185">Reference proteome</keyword>
<name>A0A1I4FC64_9PROT</name>
<dbReference type="GO" id="GO:0016034">
    <property type="term" value="F:maleylacetoacetate isomerase activity"/>
    <property type="evidence" value="ECO:0007669"/>
    <property type="project" value="TreeGrafter"/>
</dbReference>
<dbReference type="PROSITE" id="PS50405">
    <property type="entry name" value="GST_CTER"/>
    <property type="match status" value="1"/>
</dbReference>
<organism evidence="4 5">
    <name type="scientific">Falsiroseomonas stagni DSM 19981</name>
    <dbReference type="NCBI Taxonomy" id="1123062"/>
    <lineage>
        <taxon>Bacteria</taxon>
        <taxon>Pseudomonadati</taxon>
        <taxon>Pseudomonadota</taxon>
        <taxon>Alphaproteobacteria</taxon>
        <taxon>Acetobacterales</taxon>
        <taxon>Roseomonadaceae</taxon>
        <taxon>Falsiroseomonas</taxon>
    </lineage>
</organism>
<dbReference type="STRING" id="1123062.SAMN02745775_12812"/>
<dbReference type="GO" id="GO:0005737">
    <property type="term" value="C:cytoplasm"/>
    <property type="evidence" value="ECO:0007669"/>
    <property type="project" value="InterPro"/>
</dbReference>
<evidence type="ECO:0000256" key="1">
    <source>
        <dbReference type="ARBA" id="ARBA00010007"/>
    </source>
</evidence>
<dbReference type="PROSITE" id="PS50404">
    <property type="entry name" value="GST_NTER"/>
    <property type="match status" value="1"/>
</dbReference>
<gene>
    <name evidence="4" type="ORF">SAMN02745775_12812</name>
</gene>
<dbReference type="SFLD" id="SFLDG00358">
    <property type="entry name" value="Main_(cytGST)"/>
    <property type="match status" value="1"/>
</dbReference>
<dbReference type="Proteomes" id="UP000199473">
    <property type="component" value="Unassembled WGS sequence"/>
</dbReference>
<dbReference type="InterPro" id="IPR034333">
    <property type="entry name" value="GST_Zeta_N"/>
</dbReference>
<evidence type="ECO:0000313" key="4">
    <source>
        <dbReference type="EMBL" id="SFL15474.1"/>
    </source>
</evidence>
<dbReference type="Gene3D" id="3.40.30.10">
    <property type="entry name" value="Glutaredoxin"/>
    <property type="match status" value="1"/>
</dbReference>
<dbReference type="Gene3D" id="1.20.1050.10">
    <property type="match status" value="1"/>
</dbReference>